<gene>
    <name evidence="2" type="ORF">G5C60_50795</name>
</gene>
<dbReference type="InterPro" id="IPR016181">
    <property type="entry name" value="Acyl_CoA_acyltransferase"/>
</dbReference>
<sequence>MGPEDLPFVVAEHRAHFPDGFFARLGPRYLTAYTRTYLTSPHARAYIAEADGVPVGFLVGVTDPAAHRQHLVRTHGRGLALRAGASLCARPALALHFMRTRLGRYARKLLPGRPRPASAPTPAESIPRAGVTAVLAHVVVIGRVRSYGLGSALVHRFTQDAATAGCAGISLVTAAGPDGAGRYYERLGWRYAGETRTPDGRALLTYEYGLSHQPHRGTAQ</sequence>
<dbReference type="PROSITE" id="PS51186">
    <property type="entry name" value="GNAT"/>
    <property type="match status" value="1"/>
</dbReference>
<organism evidence="2 3">
    <name type="scientific">Streptomyces scabichelini</name>
    <dbReference type="NCBI Taxonomy" id="2711217"/>
    <lineage>
        <taxon>Bacteria</taxon>
        <taxon>Bacillati</taxon>
        <taxon>Actinomycetota</taxon>
        <taxon>Actinomycetes</taxon>
        <taxon>Kitasatosporales</taxon>
        <taxon>Streptomycetaceae</taxon>
        <taxon>Streptomyces</taxon>
    </lineage>
</organism>
<keyword evidence="2" id="KW-0808">Transferase</keyword>
<dbReference type="InterPro" id="IPR000182">
    <property type="entry name" value="GNAT_dom"/>
</dbReference>
<feature type="domain" description="N-acetyltransferase" evidence="1">
    <location>
        <begin position="1"/>
        <end position="213"/>
    </location>
</feature>
<keyword evidence="3" id="KW-1185">Reference proteome</keyword>
<dbReference type="Gene3D" id="3.40.630.30">
    <property type="match status" value="1"/>
</dbReference>
<reference evidence="2 3" key="1">
    <citation type="submission" date="2020-02" db="EMBL/GenBank/DDBJ databases">
        <title>Whole-genome analyses of novel actinobacteria.</title>
        <authorList>
            <person name="Sahin N."/>
            <person name="Gencbay T."/>
        </authorList>
    </citation>
    <scope>NUCLEOTIDE SEQUENCE [LARGE SCALE GENOMIC DNA]</scope>
    <source>
        <strain evidence="2 3">HC44</strain>
    </source>
</reference>
<evidence type="ECO:0000313" key="3">
    <source>
        <dbReference type="Proteomes" id="UP000472335"/>
    </source>
</evidence>
<dbReference type="Proteomes" id="UP000472335">
    <property type="component" value="Unassembled WGS sequence"/>
</dbReference>
<dbReference type="AlphaFoldDB" id="A0A6G4VNV6"/>
<protein>
    <submittedName>
        <fullName evidence="2">GNAT family N-acetyltransferase</fullName>
    </submittedName>
</protein>
<name>A0A6G4VNV6_9ACTN</name>
<dbReference type="SUPFAM" id="SSF55729">
    <property type="entry name" value="Acyl-CoA N-acyltransferases (Nat)"/>
    <property type="match status" value="1"/>
</dbReference>
<comment type="caution">
    <text evidence="2">The sequence shown here is derived from an EMBL/GenBank/DDBJ whole genome shotgun (WGS) entry which is preliminary data.</text>
</comment>
<proteinExistence type="predicted"/>
<evidence type="ECO:0000259" key="1">
    <source>
        <dbReference type="PROSITE" id="PS51186"/>
    </source>
</evidence>
<accession>A0A6G4VNV6</accession>
<dbReference type="GO" id="GO:0016747">
    <property type="term" value="F:acyltransferase activity, transferring groups other than amino-acyl groups"/>
    <property type="evidence" value="ECO:0007669"/>
    <property type="project" value="InterPro"/>
</dbReference>
<dbReference type="Pfam" id="PF00583">
    <property type="entry name" value="Acetyltransf_1"/>
    <property type="match status" value="1"/>
</dbReference>
<evidence type="ECO:0000313" key="2">
    <source>
        <dbReference type="EMBL" id="NGO15651.1"/>
    </source>
</evidence>
<dbReference type="EMBL" id="JAAKZY010000479">
    <property type="protein sequence ID" value="NGO15651.1"/>
    <property type="molecule type" value="Genomic_DNA"/>
</dbReference>